<dbReference type="AlphaFoldDB" id="A0AAD6WSU3"/>
<evidence type="ECO:0000256" key="1">
    <source>
        <dbReference type="SAM" id="Phobius"/>
    </source>
</evidence>
<keyword evidence="1" id="KW-1133">Transmembrane helix</keyword>
<comment type="caution">
    <text evidence="2">The sequence shown here is derived from an EMBL/GenBank/DDBJ whole genome shotgun (WGS) entry which is preliminary data.</text>
</comment>
<dbReference type="EMBL" id="JARJCM010000176">
    <property type="protein sequence ID" value="KAJ7024067.1"/>
    <property type="molecule type" value="Genomic_DNA"/>
</dbReference>
<keyword evidence="3" id="KW-1185">Reference proteome</keyword>
<proteinExistence type="predicted"/>
<name>A0AAD6WSU3_9AGAR</name>
<dbReference type="Proteomes" id="UP001218188">
    <property type="component" value="Unassembled WGS sequence"/>
</dbReference>
<sequence>MPGHPGRQPDPELTVNIDEAQFGIRGNISEVNLANAAHTLIIAPSSAMSFTLIGFDHLIYTASLPNKKSHVGAIVGGVIGGVVLTIGALFIALFARRRKLIIRRNQRKISMTLPALGLTETPALAANGRHPCLVPAHVLIKPPSVNAAALSDGSSDESEEGQLQNGAVKGYIRVVNMTARWRTTEKAEFLSIHY</sequence>
<protein>
    <submittedName>
        <fullName evidence="2">Uncharacterized protein</fullName>
    </submittedName>
</protein>
<keyword evidence="1" id="KW-0472">Membrane</keyword>
<organism evidence="2 3">
    <name type="scientific">Mycena alexandri</name>
    <dbReference type="NCBI Taxonomy" id="1745969"/>
    <lineage>
        <taxon>Eukaryota</taxon>
        <taxon>Fungi</taxon>
        <taxon>Dikarya</taxon>
        <taxon>Basidiomycota</taxon>
        <taxon>Agaricomycotina</taxon>
        <taxon>Agaricomycetes</taxon>
        <taxon>Agaricomycetidae</taxon>
        <taxon>Agaricales</taxon>
        <taxon>Marasmiineae</taxon>
        <taxon>Mycenaceae</taxon>
        <taxon>Mycena</taxon>
    </lineage>
</organism>
<feature type="transmembrane region" description="Helical" evidence="1">
    <location>
        <begin position="73"/>
        <end position="95"/>
    </location>
</feature>
<gene>
    <name evidence="2" type="ORF">C8F04DRAFT_1192804</name>
</gene>
<evidence type="ECO:0000313" key="3">
    <source>
        <dbReference type="Proteomes" id="UP001218188"/>
    </source>
</evidence>
<evidence type="ECO:0000313" key="2">
    <source>
        <dbReference type="EMBL" id="KAJ7024067.1"/>
    </source>
</evidence>
<keyword evidence="1" id="KW-0812">Transmembrane</keyword>
<accession>A0AAD6WSU3</accession>
<reference evidence="2" key="1">
    <citation type="submission" date="2023-03" db="EMBL/GenBank/DDBJ databases">
        <title>Massive genome expansion in bonnet fungi (Mycena s.s.) driven by repeated elements and novel gene families across ecological guilds.</title>
        <authorList>
            <consortium name="Lawrence Berkeley National Laboratory"/>
            <person name="Harder C.B."/>
            <person name="Miyauchi S."/>
            <person name="Viragh M."/>
            <person name="Kuo A."/>
            <person name="Thoen E."/>
            <person name="Andreopoulos B."/>
            <person name="Lu D."/>
            <person name="Skrede I."/>
            <person name="Drula E."/>
            <person name="Henrissat B."/>
            <person name="Morin E."/>
            <person name="Kohler A."/>
            <person name="Barry K."/>
            <person name="LaButti K."/>
            <person name="Morin E."/>
            <person name="Salamov A."/>
            <person name="Lipzen A."/>
            <person name="Mereny Z."/>
            <person name="Hegedus B."/>
            <person name="Baldrian P."/>
            <person name="Stursova M."/>
            <person name="Weitz H."/>
            <person name="Taylor A."/>
            <person name="Grigoriev I.V."/>
            <person name="Nagy L.G."/>
            <person name="Martin F."/>
            <person name="Kauserud H."/>
        </authorList>
    </citation>
    <scope>NUCLEOTIDE SEQUENCE</scope>
    <source>
        <strain evidence="2">CBHHK200</strain>
    </source>
</reference>